<sequence>MCQRVKCRSCGKATYQGCGNHVEQVLAGVPHSQRCTCAPAERTGGFFKRLFGRG</sequence>
<accession>A0A7K0CNG1</accession>
<evidence type="ECO:0000313" key="1">
    <source>
        <dbReference type="EMBL" id="MQY15018.1"/>
    </source>
</evidence>
<keyword evidence="2" id="KW-1185">Reference proteome</keyword>
<proteinExistence type="predicted"/>
<name>A0A7K0CNG1_9ACTN</name>
<dbReference type="PANTHER" id="PTHR34724:SF2">
    <property type="entry name" value="OS12G0596101 PROTEIN"/>
    <property type="match status" value="1"/>
</dbReference>
<reference evidence="1 2" key="1">
    <citation type="submission" date="2019-10" db="EMBL/GenBank/DDBJ databases">
        <title>Streptomyces smaragdinus sp. nov. and Streptomyces fabii sp. nov., isolated from the gut of fungus growing-termite Macrotermes natalensis.</title>
        <authorList>
            <person name="Schwitalla J."/>
            <person name="Benndorf R."/>
            <person name="Martin K."/>
            <person name="De Beer W."/>
            <person name="Kaster A.-K."/>
            <person name="Vollmers J."/>
            <person name="Poulsen M."/>
            <person name="Beemelmanns C."/>
        </authorList>
    </citation>
    <scope>NUCLEOTIDE SEQUENCE [LARGE SCALE GENOMIC DNA]</scope>
    <source>
        <strain evidence="1 2">RB5</strain>
    </source>
</reference>
<dbReference type="Proteomes" id="UP000466345">
    <property type="component" value="Unassembled WGS sequence"/>
</dbReference>
<protein>
    <submittedName>
        <fullName evidence="1">Uncharacterized protein</fullName>
    </submittedName>
</protein>
<dbReference type="PANTHER" id="PTHR34724">
    <property type="entry name" value="OS12G0596101 PROTEIN"/>
    <property type="match status" value="1"/>
</dbReference>
<dbReference type="RefSeq" id="WP_194293033.1">
    <property type="nucleotide sequence ID" value="NZ_WEGJ01000027.1"/>
</dbReference>
<organism evidence="1 2">
    <name type="scientific">Streptomyces smaragdinus</name>
    <dbReference type="NCBI Taxonomy" id="2585196"/>
    <lineage>
        <taxon>Bacteria</taxon>
        <taxon>Bacillati</taxon>
        <taxon>Actinomycetota</taxon>
        <taxon>Actinomycetes</taxon>
        <taxon>Kitasatosporales</taxon>
        <taxon>Streptomycetaceae</taxon>
        <taxon>Streptomyces</taxon>
    </lineage>
</organism>
<dbReference type="AlphaFoldDB" id="A0A7K0CNG1"/>
<comment type="caution">
    <text evidence="1">The sequence shown here is derived from an EMBL/GenBank/DDBJ whole genome shotgun (WGS) entry which is preliminary data.</text>
</comment>
<gene>
    <name evidence="1" type="ORF">SRB5_51950</name>
</gene>
<evidence type="ECO:0000313" key="2">
    <source>
        <dbReference type="Proteomes" id="UP000466345"/>
    </source>
</evidence>
<dbReference type="EMBL" id="WEGJ01000027">
    <property type="protein sequence ID" value="MQY15018.1"/>
    <property type="molecule type" value="Genomic_DNA"/>
</dbReference>